<protein>
    <submittedName>
        <fullName evidence="3">Uncharacterized protein</fullName>
    </submittedName>
</protein>
<feature type="transmembrane region" description="Helical" evidence="2">
    <location>
        <begin position="39"/>
        <end position="62"/>
    </location>
</feature>
<feature type="region of interest" description="Disordered" evidence="1">
    <location>
        <begin position="72"/>
        <end position="101"/>
    </location>
</feature>
<keyword evidence="2" id="KW-1133">Transmembrane helix</keyword>
<evidence type="ECO:0000313" key="3">
    <source>
        <dbReference type="EMBL" id="MES1929532.1"/>
    </source>
</evidence>
<feature type="transmembrane region" description="Helical" evidence="2">
    <location>
        <begin position="12"/>
        <end position="33"/>
    </location>
</feature>
<accession>A0ABV2B1X6</accession>
<dbReference type="Proteomes" id="UP001460888">
    <property type="component" value="Unassembled WGS sequence"/>
</dbReference>
<dbReference type="EMBL" id="APND01000003">
    <property type="protein sequence ID" value="MES1929532.1"/>
    <property type="molecule type" value="Genomic_DNA"/>
</dbReference>
<evidence type="ECO:0000313" key="4">
    <source>
        <dbReference type="Proteomes" id="UP001460888"/>
    </source>
</evidence>
<sequence>MTDLNKQQTKPLIRTGLAAALMLAPFAAAQAYVGPGAGLSLLGALWGVVAAIGAALLFVILWPIRRMRRRKREEAKAAAASQGTQQNRDASDSSQEHSSNP</sequence>
<reference evidence="3 4" key="1">
    <citation type="submission" date="2013-03" db="EMBL/GenBank/DDBJ databases">
        <title>Salinisphaera dokdonensis CL-ES53 Genome Sequencing.</title>
        <authorList>
            <person name="Li C."/>
            <person name="Lai Q."/>
            <person name="Shao Z."/>
        </authorList>
    </citation>
    <scope>NUCLEOTIDE SEQUENCE [LARGE SCALE GENOMIC DNA]</scope>
    <source>
        <strain evidence="3 4">CL-ES53</strain>
    </source>
</reference>
<comment type="caution">
    <text evidence="3">The sequence shown here is derived from an EMBL/GenBank/DDBJ whole genome shotgun (WGS) entry which is preliminary data.</text>
</comment>
<keyword evidence="2" id="KW-0472">Membrane</keyword>
<proteinExistence type="predicted"/>
<dbReference type="RefSeq" id="WP_353111043.1">
    <property type="nucleotide sequence ID" value="NZ_APND01000003.1"/>
</dbReference>
<gene>
    <name evidence="3" type="ORF">SADO_09759</name>
</gene>
<keyword evidence="2" id="KW-0812">Transmembrane</keyword>
<evidence type="ECO:0000256" key="2">
    <source>
        <dbReference type="SAM" id="Phobius"/>
    </source>
</evidence>
<keyword evidence="4" id="KW-1185">Reference proteome</keyword>
<evidence type="ECO:0000256" key="1">
    <source>
        <dbReference type="SAM" id="MobiDB-lite"/>
    </source>
</evidence>
<organism evidence="3 4">
    <name type="scientific">Salinisphaera dokdonensis CL-ES53</name>
    <dbReference type="NCBI Taxonomy" id="1304272"/>
    <lineage>
        <taxon>Bacteria</taxon>
        <taxon>Pseudomonadati</taxon>
        <taxon>Pseudomonadota</taxon>
        <taxon>Gammaproteobacteria</taxon>
        <taxon>Salinisphaerales</taxon>
        <taxon>Salinisphaeraceae</taxon>
        <taxon>Salinisphaera</taxon>
    </lineage>
</organism>
<name>A0ABV2B1X6_9GAMM</name>